<gene>
    <name evidence="8" type="ORF">BDY21DRAFT_181266</name>
</gene>
<dbReference type="OrthoDB" id="410307at2759"/>
<feature type="region of interest" description="Disordered" evidence="6">
    <location>
        <begin position="167"/>
        <end position="229"/>
    </location>
</feature>
<evidence type="ECO:0000313" key="9">
    <source>
        <dbReference type="Proteomes" id="UP000799766"/>
    </source>
</evidence>
<dbReference type="FunFam" id="4.10.1000.10:FF:000035">
    <property type="entry name" value="CCCH zinc finger protein, variant"/>
    <property type="match status" value="1"/>
</dbReference>
<dbReference type="EMBL" id="MU001674">
    <property type="protein sequence ID" value="KAF2459926.1"/>
    <property type="molecule type" value="Genomic_DNA"/>
</dbReference>
<feature type="zinc finger region" description="C3H1-type" evidence="5">
    <location>
        <begin position="112"/>
        <end position="140"/>
    </location>
</feature>
<evidence type="ECO:0000256" key="5">
    <source>
        <dbReference type="PROSITE-ProRule" id="PRU00723"/>
    </source>
</evidence>
<feature type="domain" description="C3H1-type" evidence="7">
    <location>
        <begin position="85"/>
        <end position="111"/>
    </location>
</feature>
<protein>
    <recommendedName>
        <fullName evidence="7">C3H1-type domain-containing protein</fullName>
    </recommendedName>
</protein>
<dbReference type="SUPFAM" id="SSF90229">
    <property type="entry name" value="CCCH zinc finger"/>
    <property type="match status" value="2"/>
</dbReference>
<keyword evidence="1 5" id="KW-0479">Metal-binding</keyword>
<proteinExistence type="predicted"/>
<evidence type="ECO:0000256" key="4">
    <source>
        <dbReference type="ARBA" id="ARBA00022833"/>
    </source>
</evidence>
<dbReference type="PANTHER" id="PTHR46156">
    <property type="entry name" value="CCCH ZINGC FINGER"/>
    <property type="match status" value="1"/>
</dbReference>
<accession>A0A6A6P7D4</accession>
<keyword evidence="3 5" id="KW-0863">Zinc-finger</keyword>
<feature type="zinc finger region" description="C3H1-type" evidence="5">
    <location>
        <begin position="85"/>
        <end position="111"/>
    </location>
</feature>
<name>A0A6A6P7D4_9PEZI</name>
<keyword evidence="2" id="KW-0677">Repeat</keyword>
<evidence type="ECO:0000259" key="7">
    <source>
        <dbReference type="PROSITE" id="PS50103"/>
    </source>
</evidence>
<reference evidence="8" key="1">
    <citation type="journal article" date="2020" name="Stud. Mycol.">
        <title>101 Dothideomycetes genomes: a test case for predicting lifestyles and emergence of pathogens.</title>
        <authorList>
            <person name="Haridas S."/>
            <person name="Albert R."/>
            <person name="Binder M."/>
            <person name="Bloem J."/>
            <person name="Labutti K."/>
            <person name="Salamov A."/>
            <person name="Andreopoulos B."/>
            <person name="Baker S."/>
            <person name="Barry K."/>
            <person name="Bills G."/>
            <person name="Bluhm B."/>
            <person name="Cannon C."/>
            <person name="Castanera R."/>
            <person name="Culley D."/>
            <person name="Daum C."/>
            <person name="Ezra D."/>
            <person name="Gonzalez J."/>
            <person name="Henrissat B."/>
            <person name="Kuo A."/>
            <person name="Liang C."/>
            <person name="Lipzen A."/>
            <person name="Lutzoni F."/>
            <person name="Magnuson J."/>
            <person name="Mondo S."/>
            <person name="Nolan M."/>
            <person name="Ohm R."/>
            <person name="Pangilinan J."/>
            <person name="Park H.-J."/>
            <person name="Ramirez L."/>
            <person name="Alfaro M."/>
            <person name="Sun H."/>
            <person name="Tritt A."/>
            <person name="Yoshinaga Y."/>
            <person name="Zwiers L.-H."/>
            <person name="Turgeon B."/>
            <person name="Goodwin S."/>
            <person name="Spatafora J."/>
            <person name="Crous P."/>
            <person name="Grigoriev I."/>
        </authorList>
    </citation>
    <scope>NUCLEOTIDE SEQUENCE</scope>
    <source>
        <strain evidence="8">ATCC 16933</strain>
    </source>
</reference>
<organism evidence="8 9">
    <name type="scientific">Lineolata rhizophorae</name>
    <dbReference type="NCBI Taxonomy" id="578093"/>
    <lineage>
        <taxon>Eukaryota</taxon>
        <taxon>Fungi</taxon>
        <taxon>Dikarya</taxon>
        <taxon>Ascomycota</taxon>
        <taxon>Pezizomycotina</taxon>
        <taxon>Dothideomycetes</taxon>
        <taxon>Dothideomycetes incertae sedis</taxon>
        <taxon>Lineolatales</taxon>
        <taxon>Lineolataceae</taxon>
        <taxon>Lineolata</taxon>
    </lineage>
</organism>
<feature type="domain" description="C3H1-type" evidence="7">
    <location>
        <begin position="56"/>
        <end position="84"/>
    </location>
</feature>
<dbReference type="SMART" id="SM00356">
    <property type="entry name" value="ZnF_C3H1"/>
    <property type="match status" value="5"/>
</dbReference>
<dbReference type="PANTHER" id="PTHR46156:SF1">
    <property type="entry name" value="ZINC FINGER CCCH DOMAIN-CONTAINING PROTEIN 3"/>
    <property type="match status" value="1"/>
</dbReference>
<dbReference type="InterPro" id="IPR036855">
    <property type="entry name" value="Znf_CCCH_sf"/>
</dbReference>
<keyword evidence="4 5" id="KW-0862">Zinc</keyword>
<dbReference type="GO" id="GO:0008270">
    <property type="term" value="F:zinc ion binding"/>
    <property type="evidence" value="ECO:0007669"/>
    <property type="project" value="UniProtKB-KW"/>
</dbReference>
<evidence type="ECO:0000256" key="3">
    <source>
        <dbReference type="ARBA" id="ARBA00022771"/>
    </source>
</evidence>
<evidence type="ECO:0000256" key="1">
    <source>
        <dbReference type="ARBA" id="ARBA00022723"/>
    </source>
</evidence>
<feature type="compositionally biased region" description="Basic and acidic residues" evidence="6">
    <location>
        <begin position="178"/>
        <end position="193"/>
    </location>
</feature>
<evidence type="ECO:0000256" key="2">
    <source>
        <dbReference type="ARBA" id="ARBA00022737"/>
    </source>
</evidence>
<dbReference type="GO" id="GO:0005634">
    <property type="term" value="C:nucleus"/>
    <property type="evidence" value="ECO:0007669"/>
    <property type="project" value="TreeGrafter"/>
</dbReference>
<dbReference type="InterPro" id="IPR000571">
    <property type="entry name" value="Znf_CCCH"/>
</dbReference>
<dbReference type="PROSITE" id="PS50103">
    <property type="entry name" value="ZF_C3H1"/>
    <property type="match status" value="3"/>
</dbReference>
<sequence length="229" mass="25504">MPEVHHDWYLRSHTSPRPAKGAPEFLQFPVAVRRRILTCILGLCPKGPSCRDIHDPNKLAICRDFLHKGYCPNQTYCNLSHDPSSERVPACVHFLKGHCTKDDCRYAHVHVNPAAPVCDAFATLGYCAKGSACTDRHVNECPDYANTGVCQKDKCRLPHVDRASRLRQTAAPTAASDSGEKHVVDKPSGQRDFESDEDDSDTENENAMMQETLSEGSHELSQQKDFVSL</sequence>
<feature type="zinc finger region" description="C3H1-type" evidence="5">
    <location>
        <begin position="56"/>
        <end position="84"/>
    </location>
</feature>
<feature type="compositionally biased region" description="Acidic residues" evidence="6">
    <location>
        <begin position="194"/>
        <end position="204"/>
    </location>
</feature>
<dbReference type="Gene3D" id="4.10.1000.10">
    <property type="entry name" value="Zinc finger, CCCH-type"/>
    <property type="match status" value="2"/>
</dbReference>
<evidence type="ECO:0000313" key="8">
    <source>
        <dbReference type="EMBL" id="KAF2459926.1"/>
    </source>
</evidence>
<dbReference type="FunFam" id="4.10.1000.10:FF:000022">
    <property type="entry name" value="Zinc finger CCCH domain-containing protein 7"/>
    <property type="match status" value="1"/>
</dbReference>
<feature type="domain" description="C3H1-type" evidence="7">
    <location>
        <begin position="112"/>
        <end position="140"/>
    </location>
</feature>
<dbReference type="AlphaFoldDB" id="A0A6A6P7D4"/>
<evidence type="ECO:0000256" key="6">
    <source>
        <dbReference type="SAM" id="MobiDB-lite"/>
    </source>
</evidence>
<dbReference type="Proteomes" id="UP000799766">
    <property type="component" value="Unassembled WGS sequence"/>
</dbReference>
<keyword evidence="9" id="KW-1185">Reference proteome</keyword>